<gene>
    <name evidence="1" type="ORF">FSPOR_755</name>
</gene>
<organism evidence="1 2">
    <name type="scientific">Fusarium sporotrichioides</name>
    <dbReference type="NCBI Taxonomy" id="5514"/>
    <lineage>
        <taxon>Eukaryota</taxon>
        <taxon>Fungi</taxon>
        <taxon>Dikarya</taxon>
        <taxon>Ascomycota</taxon>
        <taxon>Pezizomycotina</taxon>
        <taxon>Sordariomycetes</taxon>
        <taxon>Hypocreomycetidae</taxon>
        <taxon>Hypocreales</taxon>
        <taxon>Nectriaceae</taxon>
        <taxon>Fusarium</taxon>
    </lineage>
</organism>
<keyword evidence="2" id="KW-1185">Reference proteome</keyword>
<dbReference type="Proteomes" id="UP000266152">
    <property type="component" value="Unassembled WGS sequence"/>
</dbReference>
<evidence type="ECO:0000313" key="1">
    <source>
        <dbReference type="EMBL" id="RGP75399.1"/>
    </source>
</evidence>
<accession>A0A395STG7</accession>
<proteinExistence type="predicted"/>
<comment type="caution">
    <text evidence="1">The sequence shown here is derived from an EMBL/GenBank/DDBJ whole genome shotgun (WGS) entry which is preliminary data.</text>
</comment>
<reference evidence="1 2" key="1">
    <citation type="journal article" date="2018" name="PLoS Pathog.">
        <title>Evolution of structural diversity of trichothecenes, a family of toxins produced by plant pathogenic and entomopathogenic fungi.</title>
        <authorList>
            <person name="Proctor R.H."/>
            <person name="McCormick S.P."/>
            <person name="Kim H.S."/>
            <person name="Cardoza R.E."/>
            <person name="Stanley A.M."/>
            <person name="Lindo L."/>
            <person name="Kelly A."/>
            <person name="Brown D.W."/>
            <person name="Lee T."/>
            <person name="Vaughan M.M."/>
            <person name="Alexander N.J."/>
            <person name="Busman M."/>
            <person name="Gutierrez S."/>
        </authorList>
    </citation>
    <scope>NUCLEOTIDE SEQUENCE [LARGE SCALE GENOMIC DNA]</scope>
    <source>
        <strain evidence="1 2">NRRL 3299</strain>
    </source>
</reference>
<evidence type="ECO:0000313" key="2">
    <source>
        <dbReference type="Proteomes" id="UP000266152"/>
    </source>
</evidence>
<name>A0A395STG7_FUSSP</name>
<protein>
    <submittedName>
        <fullName evidence="1">Uncharacterized protein</fullName>
    </submittedName>
</protein>
<sequence length="423" mass="48076">MYLQQSNNQSRPVQTSMLAMLPTEIILSIIDAINNEPEWLKAADTLDNLSQTCSRLFEFARPFFYRANDCEQFFKAVQYANVFMMNRCEYYDAAPIDKMWVRPGTCITTVDHLLSGLYEGHQRLYDPLLAGVHDKKRDKISNGLEWLLERGANGETYTRRGRSDPEPLGHMNTNLLLQLQQGTSKRGMEAIFNMIKMLSIHGYPNPTRSNTFSSQVVIEATSYHDAMVNYSTASPLNIALKSHVIPSVLELILSEHAGRGIKLKDWYDVCPASLAKLATEFGTGEPTNWTEVTYIHKFIGILHADLHSKSTQWEESYFGEVADIFQAKLKLMIKYDMIDASEEALLKSIGAALYSIAAGGMPAGRYDEEHFKTSWEKLWDAVRPFAIDASLVHDPTTVLAPNSPSRIHRFAINAKWNPWEFWY</sequence>
<dbReference type="AlphaFoldDB" id="A0A395STG7"/>
<dbReference type="EMBL" id="PXOF01000015">
    <property type="protein sequence ID" value="RGP75399.1"/>
    <property type="molecule type" value="Genomic_DNA"/>
</dbReference>